<evidence type="ECO:0000313" key="2">
    <source>
        <dbReference type="Proteomes" id="UP000299102"/>
    </source>
</evidence>
<proteinExistence type="predicted"/>
<organism evidence="1 2">
    <name type="scientific">Eumeta variegata</name>
    <name type="common">Bagworm moth</name>
    <name type="synonym">Eumeta japonica</name>
    <dbReference type="NCBI Taxonomy" id="151549"/>
    <lineage>
        <taxon>Eukaryota</taxon>
        <taxon>Metazoa</taxon>
        <taxon>Ecdysozoa</taxon>
        <taxon>Arthropoda</taxon>
        <taxon>Hexapoda</taxon>
        <taxon>Insecta</taxon>
        <taxon>Pterygota</taxon>
        <taxon>Neoptera</taxon>
        <taxon>Endopterygota</taxon>
        <taxon>Lepidoptera</taxon>
        <taxon>Glossata</taxon>
        <taxon>Ditrysia</taxon>
        <taxon>Tineoidea</taxon>
        <taxon>Psychidae</taxon>
        <taxon>Oiketicinae</taxon>
        <taxon>Eumeta</taxon>
    </lineage>
</organism>
<gene>
    <name evidence="1" type="ORF">EVAR_28442_1</name>
</gene>
<name>A0A4C1V9K6_EUMVA</name>
<accession>A0A4C1V9K6</accession>
<dbReference type="AlphaFoldDB" id="A0A4C1V9K6"/>
<dbReference type="EMBL" id="BGZK01000297">
    <property type="protein sequence ID" value="GBP34977.1"/>
    <property type="molecule type" value="Genomic_DNA"/>
</dbReference>
<keyword evidence="2" id="KW-1185">Reference proteome</keyword>
<reference evidence="1 2" key="1">
    <citation type="journal article" date="2019" name="Commun. Biol.">
        <title>The bagworm genome reveals a unique fibroin gene that provides high tensile strength.</title>
        <authorList>
            <person name="Kono N."/>
            <person name="Nakamura H."/>
            <person name="Ohtoshi R."/>
            <person name="Tomita M."/>
            <person name="Numata K."/>
            <person name="Arakawa K."/>
        </authorList>
    </citation>
    <scope>NUCLEOTIDE SEQUENCE [LARGE SCALE GENOMIC DNA]</scope>
</reference>
<evidence type="ECO:0000313" key="1">
    <source>
        <dbReference type="EMBL" id="GBP34977.1"/>
    </source>
</evidence>
<comment type="caution">
    <text evidence="1">The sequence shown here is derived from an EMBL/GenBank/DDBJ whole genome shotgun (WGS) entry which is preliminary data.</text>
</comment>
<dbReference type="Proteomes" id="UP000299102">
    <property type="component" value="Unassembled WGS sequence"/>
</dbReference>
<protein>
    <submittedName>
        <fullName evidence="1">Uncharacterized protein</fullName>
    </submittedName>
</protein>
<sequence>MGYIGDLRLRRHSRCGPVALASETVTDIWTFYAQGQGENEQARHQSRWSPPLLDTRYLRKDTSALLTSWKEIRHSMVGDSFEVRGIEASGPLERKNGFRHLIYYELGHHIKFIDNSATRNIVRKNYIILQGTDHLLRIT</sequence>